<keyword evidence="2" id="KW-1185">Reference proteome</keyword>
<dbReference type="EMBL" id="BMAW01023816">
    <property type="protein sequence ID" value="GFT84669.1"/>
    <property type="molecule type" value="Genomic_DNA"/>
</dbReference>
<dbReference type="AlphaFoldDB" id="A0A8X6PUG7"/>
<comment type="caution">
    <text evidence="1">The sequence shown here is derived from an EMBL/GenBank/DDBJ whole genome shotgun (WGS) entry which is preliminary data.</text>
</comment>
<organism evidence="1 2">
    <name type="scientific">Nephila pilipes</name>
    <name type="common">Giant wood spider</name>
    <name type="synonym">Nephila maculata</name>
    <dbReference type="NCBI Taxonomy" id="299642"/>
    <lineage>
        <taxon>Eukaryota</taxon>
        <taxon>Metazoa</taxon>
        <taxon>Ecdysozoa</taxon>
        <taxon>Arthropoda</taxon>
        <taxon>Chelicerata</taxon>
        <taxon>Arachnida</taxon>
        <taxon>Araneae</taxon>
        <taxon>Araneomorphae</taxon>
        <taxon>Entelegynae</taxon>
        <taxon>Araneoidea</taxon>
        <taxon>Nephilidae</taxon>
        <taxon>Nephila</taxon>
    </lineage>
</organism>
<evidence type="ECO:0000313" key="1">
    <source>
        <dbReference type="EMBL" id="GFT84669.1"/>
    </source>
</evidence>
<protein>
    <submittedName>
        <fullName evidence="1">Uncharacterized protein</fullName>
    </submittedName>
</protein>
<name>A0A8X6PUG7_NEPPI</name>
<evidence type="ECO:0000313" key="2">
    <source>
        <dbReference type="Proteomes" id="UP000887013"/>
    </source>
</evidence>
<accession>A0A8X6PUG7</accession>
<gene>
    <name evidence="1" type="ORF">NPIL_514711</name>
</gene>
<reference evidence="1" key="1">
    <citation type="submission" date="2020-08" db="EMBL/GenBank/DDBJ databases">
        <title>Multicomponent nature underlies the extraordinary mechanical properties of spider dragline silk.</title>
        <authorList>
            <person name="Kono N."/>
            <person name="Nakamura H."/>
            <person name="Mori M."/>
            <person name="Yoshida Y."/>
            <person name="Ohtoshi R."/>
            <person name="Malay A.D."/>
            <person name="Moran D.A.P."/>
            <person name="Tomita M."/>
            <person name="Numata K."/>
            <person name="Arakawa K."/>
        </authorList>
    </citation>
    <scope>NUCLEOTIDE SEQUENCE</scope>
</reference>
<proteinExistence type="predicted"/>
<sequence length="91" mass="10239">MNLTRKILIPISSSGSEISEGIEIYNSQNQNVFVARSSLKWKECASGNATGKLATQNILLENMGKTNFSKRNLNNDNVLDVWLLFIETEEF</sequence>
<dbReference type="Proteomes" id="UP000887013">
    <property type="component" value="Unassembled WGS sequence"/>
</dbReference>